<keyword evidence="2" id="KW-1185">Reference proteome</keyword>
<reference evidence="1" key="1">
    <citation type="journal article" date="2014" name="Int. J. Syst. Evol. Microbiol.">
        <title>Complete genome sequence of Corynebacterium casei LMG S-19264T (=DSM 44701T), isolated from a smear-ripened cheese.</title>
        <authorList>
            <consortium name="US DOE Joint Genome Institute (JGI-PGF)"/>
            <person name="Walter F."/>
            <person name="Albersmeier A."/>
            <person name="Kalinowski J."/>
            <person name="Ruckert C."/>
        </authorList>
    </citation>
    <scope>NUCLEOTIDE SEQUENCE</scope>
    <source>
        <strain evidence="1">CGMCC 1.16548</strain>
    </source>
</reference>
<gene>
    <name evidence="1" type="ORF">GCM10011600_12830</name>
</gene>
<comment type="caution">
    <text evidence="1">The sequence shown here is derived from an EMBL/GenBank/DDBJ whole genome shotgun (WGS) entry which is preliminary data.</text>
</comment>
<dbReference type="Proteomes" id="UP000617531">
    <property type="component" value="Unassembled WGS sequence"/>
</dbReference>
<name>A0A8J3GQ23_9MICO</name>
<protein>
    <submittedName>
        <fullName evidence="1">Uncharacterized protein</fullName>
    </submittedName>
</protein>
<reference evidence="1" key="2">
    <citation type="submission" date="2020-09" db="EMBL/GenBank/DDBJ databases">
        <authorList>
            <person name="Sun Q."/>
            <person name="Zhou Y."/>
        </authorList>
    </citation>
    <scope>NUCLEOTIDE SEQUENCE</scope>
    <source>
        <strain evidence="1">CGMCC 1.16548</strain>
    </source>
</reference>
<evidence type="ECO:0000313" key="1">
    <source>
        <dbReference type="EMBL" id="GHF13416.1"/>
    </source>
</evidence>
<organism evidence="1 2">
    <name type="scientific">Pseudolysinimonas yzui</name>
    <dbReference type="NCBI Taxonomy" id="2708254"/>
    <lineage>
        <taxon>Bacteria</taxon>
        <taxon>Bacillati</taxon>
        <taxon>Actinomycetota</taxon>
        <taxon>Actinomycetes</taxon>
        <taxon>Micrococcales</taxon>
        <taxon>Microbacteriaceae</taxon>
        <taxon>Pseudolysinimonas</taxon>
    </lineage>
</organism>
<dbReference type="EMBL" id="BNAI01000002">
    <property type="protein sequence ID" value="GHF13416.1"/>
    <property type="molecule type" value="Genomic_DNA"/>
</dbReference>
<dbReference type="AlphaFoldDB" id="A0A8J3GQ23"/>
<accession>A0A8J3GQ23</accession>
<sequence>MGPGWLRTPTTAIEPVSKKVVEAPGSRKMPTALATTEHTRRVMLAARGTAAPSRQAPQLTALNEMGVTVASSPSELLSESA</sequence>
<evidence type="ECO:0000313" key="2">
    <source>
        <dbReference type="Proteomes" id="UP000617531"/>
    </source>
</evidence>
<proteinExistence type="predicted"/>